<dbReference type="PANTHER" id="PTHR13018:SF26">
    <property type="entry name" value="DOMAIN PROTEIN, PUTATIVE (AFU_ORTHOLOGUE AFUA_5G10920)-RELATED"/>
    <property type="match status" value="1"/>
</dbReference>
<feature type="transmembrane region" description="Helical" evidence="7">
    <location>
        <begin position="334"/>
        <end position="355"/>
    </location>
</feature>
<keyword evidence="4 7" id="KW-0812">Transmembrane</keyword>
<feature type="transmembrane region" description="Helical" evidence="7">
    <location>
        <begin position="285"/>
        <end position="314"/>
    </location>
</feature>
<keyword evidence="13" id="KW-1185">Reference proteome</keyword>
<evidence type="ECO:0000313" key="12">
    <source>
        <dbReference type="EMBL" id="KAJ5111936.1"/>
    </source>
</evidence>
<feature type="transmembrane region" description="Helical" evidence="7">
    <location>
        <begin position="20"/>
        <end position="42"/>
    </location>
</feature>
<dbReference type="GO" id="GO:0005886">
    <property type="term" value="C:plasma membrane"/>
    <property type="evidence" value="ECO:0007669"/>
    <property type="project" value="TreeGrafter"/>
</dbReference>
<feature type="domain" description="CSC1/OSCA1-like 7TM region" evidence="8">
    <location>
        <begin position="283"/>
        <end position="556"/>
    </location>
</feature>
<evidence type="ECO:0000256" key="4">
    <source>
        <dbReference type="ARBA" id="ARBA00022692"/>
    </source>
</evidence>
<sequence>MYETPDTEFLKQHSMDAYLLLRYLKVVIVILLVGAGLTWPVLIPMHVAGRGGRSQLDMLGISNIAAADYSLYYAHCFISWAFVGFIFAIITRENLFLIHLRQGMFRSPTYADHISSRTVLFLSVPKTYTDHPTRINEMFDMTTVRRVWFGTDTTALESKVKERLRIVEKLEAAEAQSRTQGQLPMHRPRPIVGRKVESMEWAWSELRRLQPEIRKLQCTHRRERAKRLPSMFVEFSRLSDALNAYQTIRYPLPLQMWPRYIGLQPNQVVWKNLGIRWWARPLRSLAAVGISIAMITFWAVPTTIVSLVSNLAFLERAIPFLTFLDRVPGWLRGSVIGLLPSIALAALLAVVPVIFRLMARWSGAPTLASVELRTQNWYFAFQTTQVFLVFILATSASSVVASILREPQGVVKLLAQNIVRTSNFYISYIILQGLAFSPGALLQITKLAKNKIWDRFVSKRPRQLYHRLSQIDGLQWGTIYPCISLLVVIGIAYSCVAPLVLGFGAIGMSLFYSAYRYNALCVLHTTVDTKGLGFACALQHITTGCYLLILCLIGVFAMGATANPVALGPTILMLVFLVVVAVYHISLNTAIRPLLAGLAPAGATRPVIPYSFNPAGRCQPAQMCPSSGEELMCGGSNMNLVEKDLPRPPKSGPQMLSNWFSRLSYFSLSEIYTRVPSLNYGPPHLSEIEADTYYYHPCVTSEMPDLLLLDETCGQETISIQRIILTPGLEHERTFGSRITIMKNNL</sequence>
<evidence type="ECO:0000256" key="3">
    <source>
        <dbReference type="ARBA" id="ARBA00022448"/>
    </source>
</evidence>
<reference evidence="11" key="1">
    <citation type="submission" date="2022-11" db="EMBL/GenBank/DDBJ databases">
        <authorList>
            <person name="Petersen C."/>
        </authorList>
    </citation>
    <scope>NUCLEOTIDE SEQUENCE</scope>
    <source>
        <strain evidence="11">IBT 34128</strain>
    </source>
</reference>
<dbReference type="InterPro" id="IPR003864">
    <property type="entry name" value="CSC1/OSCA1-like_7TM"/>
</dbReference>
<gene>
    <name evidence="11" type="ORF">NUU61_001307</name>
    <name evidence="12" type="ORF">NUU61_001566</name>
</gene>
<dbReference type="Pfam" id="PF14703">
    <property type="entry name" value="PHM7_cyt"/>
    <property type="match status" value="1"/>
</dbReference>
<dbReference type="InterPro" id="IPR045122">
    <property type="entry name" value="Csc1-like"/>
</dbReference>
<reference evidence="11" key="2">
    <citation type="journal article" date="2023" name="IMA Fungus">
        <title>Comparative genomic study of the Penicillium genus elucidates a diverse pangenome and 15 lateral gene transfer events.</title>
        <authorList>
            <person name="Petersen C."/>
            <person name="Sorensen T."/>
            <person name="Nielsen M.R."/>
            <person name="Sondergaard T.E."/>
            <person name="Sorensen J.L."/>
            <person name="Fitzpatrick D.A."/>
            <person name="Frisvad J.C."/>
            <person name="Nielsen K.L."/>
        </authorList>
    </citation>
    <scope>NUCLEOTIDE SEQUENCE</scope>
    <source>
        <strain evidence="11">IBT 34128</strain>
    </source>
</reference>
<organism evidence="11 13">
    <name type="scientific">Penicillium alfredii</name>
    <dbReference type="NCBI Taxonomy" id="1506179"/>
    <lineage>
        <taxon>Eukaryota</taxon>
        <taxon>Fungi</taxon>
        <taxon>Dikarya</taxon>
        <taxon>Ascomycota</taxon>
        <taxon>Pezizomycotina</taxon>
        <taxon>Eurotiomycetes</taxon>
        <taxon>Eurotiomycetidae</taxon>
        <taxon>Eurotiales</taxon>
        <taxon>Aspergillaceae</taxon>
        <taxon>Penicillium</taxon>
    </lineage>
</organism>
<feature type="domain" description="CSC1/OSCA1-like cytosolic" evidence="10">
    <location>
        <begin position="116"/>
        <end position="272"/>
    </location>
</feature>
<evidence type="ECO:0000259" key="9">
    <source>
        <dbReference type="Pfam" id="PF13967"/>
    </source>
</evidence>
<comment type="subcellular location">
    <subcellularLocation>
        <location evidence="1">Membrane</location>
        <topology evidence="1">Multi-pass membrane protein</topology>
    </subcellularLocation>
</comment>
<evidence type="ECO:0000256" key="1">
    <source>
        <dbReference type="ARBA" id="ARBA00004141"/>
    </source>
</evidence>
<protein>
    <recommendedName>
        <fullName evidence="14">DUF221-domain-containing protein</fullName>
    </recommendedName>
</protein>
<proteinExistence type="inferred from homology"/>
<feature type="transmembrane region" description="Helical" evidence="7">
    <location>
        <begin position="424"/>
        <end position="445"/>
    </location>
</feature>
<dbReference type="InterPro" id="IPR032880">
    <property type="entry name" value="CSC1/OSCA1-like_N"/>
</dbReference>
<dbReference type="OrthoDB" id="1076608at2759"/>
<dbReference type="GeneID" id="81391057"/>
<evidence type="ECO:0000256" key="5">
    <source>
        <dbReference type="ARBA" id="ARBA00022989"/>
    </source>
</evidence>
<comment type="similarity">
    <text evidence="2">Belongs to the CSC1 (TC 1.A.17) family.</text>
</comment>
<dbReference type="RefSeq" id="XP_056515156.1">
    <property type="nucleotide sequence ID" value="XM_056651889.1"/>
</dbReference>
<dbReference type="GO" id="GO:0005227">
    <property type="term" value="F:calcium-activated cation channel activity"/>
    <property type="evidence" value="ECO:0007669"/>
    <property type="project" value="InterPro"/>
</dbReference>
<evidence type="ECO:0000259" key="8">
    <source>
        <dbReference type="Pfam" id="PF02714"/>
    </source>
</evidence>
<dbReference type="Pfam" id="PF02714">
    <property type="entry name" value="RSN1_7TM"/>
    <property type="match status" value="1"/>
</dbReference>
<dbReference type="InterPro" id="IPR027815">
    <property type="entry name" value="CSC1/OSCA1-like_cyt"/>
</dbReference>
<dbReference type="AlphaFoldDB" id="A0A9W9KN75"/>
<keyword evidence="6 7" id="KW-0472">Membrane</keyword>
<evidence type="ECO:0000256" key="6">
    <source>
        <dbReference type="ARBA" id="ARBA00023136"/>
    </source>
</evidence>
<dbReference type="Proteomes" id="UP001141434">
    <property type="component" value="Unassembled WGS sequence"/>
</dbReference>
<feature type="transmembrane region" description="Helical" evidence="7">
    <location>
        <begin position="72"/>
        <end position="91"/>
    </location>
</feature>
<accession>A0A9W9KN75</accession>
<dbReference type="EMBL" id="JAPMSZ010000002">
    <property type="protein sequence ID" value="KAJ5111936.1"/>
    <property type="molecule type" value="Genomic_DNA"/>
</dbReference>
<dbReference type="Pfam" id="PF13967">
    <property type="entry name" value="RSN1_TM"/>
    <property type="match status" value="1"/>
</dbReference>
<feature type="transmembrane region" description="Helical" evidence="7">
    <location>
        <begin position="376"/>
        <end position="404"/>
    </location>
</feature>
<evidence type="ECO:0008006" key="14">
    <source>
        <dbReference type="Google" id="ProtNLM"/>
    </source>
</evidence>
<name>A0A9W9KN75_9EURO</name>
<dbReference type="EMBL" id="JAPMSZ010000002">
    <property type="protein sequence ID" value="KAJ5111677.1"/>
    <property type="molecule type" value="Genomic_DNA"/>
</dbReference>
<feature type="transmembrane region" description="Helical" evidence="7">
    <location>
        <begin position="485"/>
        <end position="512"/>
    </location>
</feature>
<feature type="transmembrane region" description="Helical" evidence="7">
    <location>
        <begin position="565"/>
        <end position="585"/>
    </location>
</feature>
<feature type="domain" description="CSC1/OSCA1-like N-terminal transmembrane" evidence="9">
    <location>
        <begin position="1"/>
        <end position="93"/>
    </location>
</feature>
<keyword evidence="3" id="KW-0813">Transport</keyword>
<evidence type="ECO:0000256" key="7">
    <source>
        <dbReference type="SAM" id="Phobius"/>
    </source>
</evidence>
<keyword evidence="5 7" id="KW-1133">Transmembrane helix</keyword>
<evidence type="ECO:0000256" key="2">
    <source>
        <dbReference type="ARBA" id="ARBA00007779"/>
    </source>
</evidence>
<dbReference type="PANTHER" id="PTHR13018">
    <property type="entry name" value="PROBABLE MEMBRANE PROTEIN DUF221-RELATED"/>
    <property type="match status" value="1"/>
</dbReference>
<comment type="caution">
    <text evidence="11">The sequence shown here is derived from an EMBL/GenBank/DDBJ whole genome shotgun (WGS) entry which is preliminary data.</text>
</comment>
<evidence type="ECO:0000313" key="11">
    <source>
        <dbReference type="EMBL" id="KAJ5111677.1"/>
    </source>
</evidence>
<evidence type="ECO:0000259" key="10">
    <source>
        <dbReference type="Pfam" id="PF14703"/>
    </source>
</evidence>
<feature type="transmembrane region" description="Helical" evidence="7">
    <location>
        <begin position="532"/>
        <end position="558"/>
    </location>
</feature>
<evidence type="ECO:0000313" key="13">
    <source>
        <dbReference type="Proteomes" id="UP001141434"/>
    </source>
</evidence>